<keyword evidence="7 16" id="KW-0235">DNA replication</keyword>
<protein>
    <recommendedName>
        <fullName evidence="16">DNA polymerase IV</fullName>
        <shortName evidence="16">Pol IV</shortName>
        <ecNumber evidence="16">2.7.7.7</ecNumber>
    </recommendedName>
</protein>
<evidence type="ECO:0000256" key="13">
    <source>
        <dbReference type="ARBA" id="ARBA00023204"/>
    </source>
</evidence>
<dbReference type="InterPro" id="IPR043502">
    <property type="entry name" value="DNA/RNA_pol_sf"/>
</dbReference>
<comment type="catalytic activity">
    <reaction evidence="15 16">
        <text>DNA(n) + a 2'-deoxyribonucleoside 5'-triphosphate = DNA(n+1) + diphosphate</text>
        <dbReference type="Rhea" id="RHEA:22508"/>
        <dbReference type="Rhea" id="RHEA-COMP:17339"/>
        <dbReference type="Rhea" id="RHEA-COMP:17340"/>
        <dbReference type="ChEBI" id="CHEBI:33019"/>
        <dbReference type="ChEBI" id="CHEBI:61560"/>
        <dbReference type="ChEBI" id="CHEBI:173112"/>
        <dbReference type="EC" id="2.7.7.7"/>
    </reaction>
</comment>
<dbReference type="RefSeq" id="WP_377859755.1">
    <property type="nucleotide sequence ID" value="NZ_JBHLZU010000026.1"/>
</dbReference>
<feature type="binding site" evidence="16">
    <location>
        <position position="34"/>
    </location>
    <ligand>
        <name>Mg(2+)</name>
        <dbReference type="ChEBI" id="CHEBI:18420"/>
    </ligand>
</feature>
<dbReference type="Pfam" id="PF00817">
    <property type="entry name" value="IMS"/>
    <property type="match status" value="1"/>
</dbReference>
<dbReference type="InterPro" id="IPR053848">
    <property type="entry name" value="IMS_HHH_1"/>
</dbReference>
<dbReference type="Pfam" id="PF11799">
    <property type="entry name" value="IMS_C"/>
    <property type="match status" value="1"/>
</dbReference>
<keyword evidence="13 16" id="KW-0234">DNA repair</keyword>
<evidence type="ECO:0000256" key="17">
    <source>
        <dbReference type="SAM" id="MobiDB-lite"/>
    </source>
</evidence>
<dbReference type="InterPro" id="IPR017961">
    <property type="entry name" value="DNA_pol_Y-fam_little_finger"/>
</dbReference>
<name>A0ABV6A533_9PSEU</name>
<dbReference type="Gene3D" id="3.30.1490.100">
    <property type="entry name" value="DNA polymerase, Y-family, little finger domain"/>
    <property type="match status" value="1"/>
</dbReference>
<dbReference type="GO" id="GO:0003887">
    <property type="term" value="F:DNA-directed DNA polymerase activity"/>
    <property type="evidence" value="ECO:0007669"/>
    <property type="project" value="UniProtKB-EC"/>
</dbReference>
<feature type="binding site" evidence="16">
    <location>
        <position position="128"/>
    </location>
    <ligand>
        <name>Mg(2+)</name>
        <dbReference type="ChEBI" id="CHEBI:18420"/>
    </ligand>
</feature>
<dbReference type="Gene3D" id="1.10.150.20">
    <property type="entry name" value="5' to 3' exonuclease, C-terminal subdomain"/>
    <property type="match status" value="1"/>
</dbReference>
<comment type="caution">
    <text evidence="19">The sequence shown here is derived from an EMBL/GenBank/DDBJ whole genome shotgun (WGS) entry which is preliminary data.</text>
</comment>
<keyword evidence="4 16" id="KW-0963">Cytoplasm</keyword>
<dbReference type="InterPro" id="IPR036775">
    <property type="entry name" value="DNA_pol_Y-fam_lit_finger_sf"/>
</dbReference>
<accession>A0ABV6A533</accession>
<keyword evidence="10 16" id="KW-0460">Magnesium</keyword>
<evidence type="ECO:0000256" key="4">
    <source>
        <dbReference type="ARBA" id="ARBA00022490"/>
    </source>
</evidence>
<dbReference type="PANTHER" id="PTHR11076:SF33">
    <property type="entry name" value="DNA POLYMERASE KAPPA"/>
    <property type="match status" value="1"/>
</dbReference>
<gene>
    <name evidence="16 19" type="primary">dinB</name>
    <name evidence="19" type="ORF">ACFFQA_30290</name>
</gene>
<reference evidence="19 20" key="1">
    <citation type="submission" date="2024-09" db="EMBL/GenBank/DDBJ databases">
        <authorList>
            <person name="Sun Q."/>
            <person name="Mori K."/>
        </authorList>
    </citation>
    <scope>NUCLEOTIDE SEQUENCE [LARGE SCALE GENOMIC DNA]</scope>
    <source>
        <strain evidence="19 20">TBRC 7907</strain>
    </source>
</reference>
<feature type="region of interest" description="Disordered" evidence="17">
    <location>
        <begin position="388"/>
        <end position="426"/>
    </location>
</feature>
<keyword evidence="9 16" id="KW-0227">DNA damage</keyword>
<comment type="function">
    <text evidence="14 16">Poorly processive, error-prone DNA polymerase involved in untargeted mutagenesis. Copies undamaged DNA at stalled replication forks, which arise in vivo from mismatched or misaligned primer ends. These misaligned primers can be extended by PolIV. Exhibits no 3'-5' exonuclease (proofreading) activity. May be involved in translesional synthesis, in conjunction with the beta clamp from PolIII.</text>
</comment>
<dbReference type="EC" id="2.7.7.7" evidence="16"/>
<dbReference type="HAMAP" id="MF_01113">
    <property type="entry name" value="DNApol_IV"/>
    <property type="match status" value="1"/>
</dbReference>
<evidence type="ECO:0000256" key="2">
    <source>
        <dbReference type="ARBA" id="ARBA00010945"/>
    </source>
</evidence>
<organism evidence="19 20">
    <name type="scientific">Allokutzneria oryzae</name>
    <dbReference type="NCBI Taxonomy" id="1378989"/>
    <lineage>
        <taxon>Bacteria</taxon>
        <taxon>Bacillati</taxon>
        <taxon>Actinomycetota</taxon>
        <taxon>Actinomycetes</taxon>
        <taxon>Pseudonocardiales</taxon>
        <taxon>Pseudonocardiaceae</taxon>
        <taxon>Allokutzneria</taxon>
    </lineage>
</organism>
<comment type="subcellular location">
    <subcellularLocation>
        <location evidence="1 16">Cytoplasm</location>
    </subcellularLocation>
</comment>
<comment type="subunit">
    <text evidence="16">Monomer.</text>
</comment>
<dbReference type="InterPro" id="IPR001126">
    <property type="entry name" value="UmuC"/>
</dbReference>
<evidence type="ECO:0000256" key="14">
    <source>
        <dbReference type="ARBA" id="ARBA00025589"/>
    </source>
</evidence>
<keyword evidence="5 16" id="KW-0808">Transferase</keyword>
<dbReference type="PROSITE" id="PS50173">
    <property type="entry name" value="UMUC"/>
    <property type="match status" value="1"/>
</dbReference>
<comment type="similarity">
    <text evidence="2 16">Belongs to the DNA polymerase type-Y family.</text>
</comment>
<dbReference type="InterPro" id="IPR022880">
    <property type="entry name" value="DNApol_IV"/>
</dbReference>
<dbReference type="NCBIfam" id="NF003015">
    <property type="entry name" value="PRK03858.1"/>
    <property type="match status" value="1"/>
</dbReference>
<evidence type="ECO:0000256" key="11">
    <source>
        <dbReference type="ARBA" id="ARBA00022932"/>
    </source>
</evidence>
<dbReference type="Proteomes" id="UP001589693">
    <property type="component" value="Unassembled WGS sequence"/>
</dbReference>
<proteinExistence type="inferred from homology"/>
<dbReference type="Pfam" id="PF21999">
    <property type="entry name" value="IMS_HHH_1"/>
    <property type="match status" value="1"/>
</dbReference>
<feature type="active site" evidence="16">
    <location>
        <position position="129"/>
    </location>
</feature>
<keyword evidence="8 16" id="KW-0479">Metal-binding</keyword>
<keyword evidence="12 16" id="KW-0238">DNA-binding</keyword>
<evidence type="ECO:0000256" key="10">
    <source>
        <dbReference type="ARBA" id="ARBA00022842"/>
    </source>
</evidence>
<dbReference type="SUPFAM" id="SSF100879">
    <property type="entry name" value="Lesion bypass DNA polymerase (Y-family), little finger domain"/>
    <property type="match status" value="1"/>
</dbReference>
<dbReference type="Gene3D" id="3.40.1170.60">
    <property type="match status" value="1"/>
</dbReference>
<evidence type="ECO:0000256" key="6">
    <source>
        <dbReference type="ARBA" id="ARBA00022695"/>
    </source>
</evidence>
<comment type="cofactor">
    <cofactor evidence="16">
        <name>Mg(2+)</name>
        <dbReference type="ChEBI" id="CHEBI:18420"/>
    </cofactor>
    <text evidence="16">Binds 2 magnesium ions per subunit.</text>
</comment>
<feature type="domain" description="UmuC" evidence="18">
    <location>
        <begin position="30"/>
        <end position="211"/>
    </location>
</feature>
<keyword evidence="11 16" id="KW-0239">DNA-directed DNA polymerase</keyword>
<evidence type="ECO:0000256" key="16">
    <source>
        <dbReference type="HAMAP-Rule" id="MF_01113"/>
    </source>
</evidence>
<evidence type="ECO:0000313" key="20">
    <source>
        <dbReference type="Proteomes" id="UP001589693"/>
    </source>
</evidence>
<dbReference type="EMBL" id="JBHLZU010000026">
    <property type="protein sequence ID" value="MFB9908244.1"/>
    <property type="molecule type" value="Genomic_DNA"/>
</dbReference>
<sequence>MGRSGDLPRRSLERFLARDGRWPDDTGCTVLHVDMDAFFASVEIRSRPELRELPVVVGGTGGRGVVSSANYIARGYGIRSAMPTAHARKLCPRAVFLPPNFTAYQEVSAGMMRIFRELTPLVEPLSLDEAFLDVGGALRRLRRTPAQLGAEIRAAVLAEHGVTCSVGVAATKFVAKLASGMCKPDGMMVVPAGEILSFLSPLPVSALWGVGARTGEKLAQLGLTKVADVARTPLPRLRRLLGNATAEHLHALANGVDGRRVVAETAEKSVGAEETFEVDQTDREVLRRELLRLSERTAAALRSRDLRARTISIKVRFADFTTITRSRTLQVPTNLTQEVYRTAATLLADQVPPGAVRLIGVRAEQLGEGDSMGEQLTLDAPERGWREADEAADQARTKFGTAAIRPASLLTARPGRAGATEPRPDR</sequence>
<evidence type="ECO:0000256" key="12">
    <source>
        <dbReference type="ARBA" id="ARBA00023125"/>
    </source>
</evidence>
<dbReference type="NCBIfam" id="NF002677">
    <property type="entry name" value="PRK02406.1"/>
    <property type="match status" value="1"/>
</dbReference>
<evidence type="ECO:0000256" key="7">
    <source>
        <dbReference type="ARBA" id="ARBA00022705"/>
    </source>
</evidence>
<dbReference type="SUPFAM" id="SSF56672">
    <property type="entry name" value="DNA/RNA polymerases"/>
    <property type="match status" value="1"/>
</dbReference>
<evidence type="ECO:0000256" key="15">
    <source>
        <dbReference type="ARBA" id="ARBA00049244"/>
    </source>
</evidence>
<dbReference type="Gene3D" id="3.30.70.270">
    <property type="match status" value="1"/>
</dbReference>
<keyword evidence="20" id="KW-1185">Reference proteome</keyword>
<evidence type="ECO:0000313" key="19">
    <source>
        <dbReference type="EMBL" id="MFB9908244.1"/>
    </source>
</evidence>
<keyword evidence="3 16" id="KW-0515">Mutator protein</keyword>
<evidence type="ECO:0000256" key="1">
    <source>
        <dbReference type="ARBA" id="ARBA00004496"/>
    </source>
</evidence>
<dbReference type="PANTHER" id="PTHR11076">
    <property type="entry name" value="DNA REPAIR POLYMERASE UMUC / TRANSFERASE FAMILY MEMBER"/>
    <property type="match status" value="1"/>
</dbReference>
<evidence type="ECO:0000256" key="5">
    <source>
        <dbReference type="ARBA" id="ARBA00022679"/>
    </source>
</evidence>
<dbReference type="InterPro" id="IPR043128">
    <property type="entry name" value="Rev_trsase/Diguanyl_cyclase"/>
</dbReference>
<evidence type="ECO:0000256" key="3">
    <source>
        <dbReference type="ARBA" id="ARBA00022457"/>
    </source>
</evidence>
<feature type="site" description="Substrate discrimination" evidence="16">
    <location>
        <position position="39"/>
    </location>
</feature>
<evidence type="ECO:0000256" key="9">
    <source>
        <dbReference type="ARBA" id="ARBA00022763"/>
    </source>
</evidence>
<evidence type="ECO:0000259" key="18">
    <source>
        <dbReference type="PROSITE" id="PS50173"/>
    </source>
</evidence>
<dbReference type="InterPro" id="IPR050116">
    <property type="entry name" value="DNA_polymerase-Y"/>
</dbReference>
<keyword evidence="6 16" id="KW-0548">Nucleotidyltransferase</keyword>
<evidence type="ECO:0000256" key="8">
    <source>
        <dbReference type="ARBA" id="ARBA00022723"/>
    </source>
</evidence>
<dbReference type="CDD" id="cd03586">
    <property type="entry name" value="PolY_Pol_IV_kappa"/>
    <property type="match status" value="1"/>
</dbReference>